<feature type="domain" description="Reverse transcriptase" evidence="2">
    <location>
        <begin position="108"/>
        <end position="345"/>
    </location>
</feature>
<dbReference type="AlphaFoldDB" id="A0AAP9WH14"/>
<sequence length="466" mass="54252">MRDLQNRIDQVNQFNNKNFGTLVKEQKKFISTDFRKMVGDLGGRNTSDLRNEIGQNHSQKGYIDINFQNLLTAKIIGEAILNLQRGSAPGVDNTDVYKIMRYGRDYCFSLYNKIMNHTYKAAPYKIVKKPKDQANPLDFREIGIFTTQDKIVQRIISEILEQIFEPQFVDNSFGYRVGRSFSNAAEYIESELNKGEFEYAVVIDIRKYFDSIPHPNLMSILREHIYDPELLNQIEGFLKSIKKIDAVMAENSVGTPQGSILGPILSNIFLHTILDIPLLQKYENTAYVRFADDFICFTKTQEEANEIKRFISEVLNNNHLHISIKNGEPIRNSKVEPIFFVGYKIEFKEDKYVVLPSPEKIRKRQIKLLDSIGSAIDINLFLFDFRGYKDVPKKTLNTNYFSMIDKYKSSLNNYLNRDQDIEAVREINNAFIPELLEVLFSKKMENYQRRDVRNYAERKLVKSLGR</sequence>
<keyword evidence="3" id="KW-0695">RNA-directed DNA polymerase</keyword>
<dbReference type="CDD" id="cd01651">
    <property type="entry name" value="RT_G2_intron"/>
    <property type="match status" value="1"/>
</dbReference>
<evidence type="ECO:0000259" key="2">
    <source>
        <dbReference type="PROSITE" id="PS50878"/>
    </source>
</evidence>
<gene>
    <name evidence="3" type="ORF">Lepto782_22510</name>
</gene>
<dbReference type="RefSeq" id="WP_192505718.1">
    <property type="nucleotide sequence ID" value="NZ_CP043886.1"/>
</dbReference>
<keyword evidence="3" id="KW-0548">Nucleotidyltransferase</keyword>
<accession>A0AAP9WH14</accession>
<keyword evidence="3" id="KW-0614">Plasmid</keyword>
<evidence type="ECO:0000313" key="3">
    <source>
        <dbReference type="EMBL" id="QOI44972.1"/>
    </source>
</evidence>
<protein>
    <submittedName>
        <fullName evidence="3">RNA-directed DNA polymerase</fullName>
    </submittedName>
</protein>
<dbReference type="Proteomes" id="UP000663124">
    <property type="component" value="Plasmid p1"/>
</dbReference>
<comment type="similarity">
    <text evidence="1">Belongs to the bacterial reverse transcriptase family.</text>
</comment>
<reference evidence="3" key="1">
    <citation type="submission" date="2019-09" db="EMBL/GenBank/DDBJ databases">
        <title>Comparative Genomics of Leptospira interrogans Reveals Genome Plasticity - A Common Adaptive Strategy for Survival in Various Hosts.</title>
        <authorList>
            <person name="Ramli S.R."/>
            <person name="Bunk B."/>
            <person name="Goris M."/>
            <person name="Bhuju S."/>
            <person name="Jarek M."/>
            <person name="Sproer C."/>
            <person name="Mustakim S."/>
            <person name="Strommenger B."/>
            <person name="Pessler F."/>
        </authorList>
    </citation>
    <scope>NUCLEOTIDE SEQUENCE</scope>
    <source>
        <strain evidence="3">782</strain>
        <plasmid evidence="3">p1</plasmid>
    </source>
</reference>
<dbReference type="PANTHER" id="PTHR34047">
    <property type="entry name" value="NUCLEAR INTRON MATURASE 1, MITOCHONDRIAL-RELATED"/>
    <property type="match status" value="1"/>
</dbReference>
<dbReference type="GO" id="GO:0003964">
    <property type="term" value="F:RNA-directed DNA polymerase activity"/>
    <property type="evidence" value="ECO:0007669"/>
    <property type="project" value="UniProtKB-KW"/>
</dbReference>
<dbReference type="EMBL" id="CP043886">
    <property type="protein sequence ID" value="QOI44972.1"/>
    <property type="molecule type" value="Genomic_DNA"/>
</dbReference>
<dbReference type="Pfam" id="PF00078">
    <property type="entry name" value="RVT_1"/>
    <property type="match status" value="1"/>
</dbReference>
<proteinExistence type="inferred from homology"/>
<dbReference type="InterPro" id="IPR043502">
    <property type="entry name" value="DNA/RNA_pol_sf"/>
</dbReference>
<dbReference type="InterPro" id="IPR000477">
    <property type="entry name" value="RT_dom"/>
</dbReference>
<evidence type="ECO:0000313" key="4">
    <source>
        <dbReference type="Proteomes" id="UP000663124"/>
    </source>
</evidence>
<dbReference type="SUPFAM" id="SSF56672">
    <property type="entry name" value="DNA/RNA polymerases"/>
    <property type="match status" value="1"/>
</dbReference>
<name>A0AAP9WH14_LEPIR</name>
<dbReference type="PANTHER" id="PTHR34047:SF8">
    <property type="entry name" value="PROTEIN YKFC"/>
    <property type="match status" value="1"/>
</dbReference>
<keyword evidence="3" id="KW-0808">Transferase</keyword>
<evidence type="ECO:0000256" key="1">
    <source>
        <dbReference type="ARBA" id="ARBA00034120"/>
    </source>
</evidence>
<dbReference type="InterPro" id="IPR051083">
    <property type="entry name" value="GrpII_Intron_Splice-Mob/Def"/>
</dbReference>
<geneLocation type="plasmid" evidence="3 4">
    <name>p1</name>
</geneLocation>
<dbReference type="PROSITE" id="PS50878">
    <property type="entry name" value="RT_POL"/>
    <property type="match status" value="1"/>
</dbReference>
<organism evidence="3 4">
    <name type="scientific">Leptospira interrogans serovar Canicola</name>
    <dbReference type="NCBI Taxonomy" id="211880"/>
    <lineage>
        <taxon>Bacteria</taxon>
        <taxon>Pseudomonadati</taxon>
        <taxon>Spirochaetota</taxon>
        <taxon>Spirochaetia</taxon>
        <taxon>Leptospirales</taxon>
        <taxon>Leptospiraceae</taxon>
        <taxon>Leptospira</taxon>
    </lineage>
</organism>